<dbReference type="Pfam" id="PF02653">
    <property type="entry name" value="BPD_transp_2"/>
    <property type="match status" value="1"/>
</dbReference>
<organism evidence="12 13">
    <name type="scientific">Candidatus Pullichristensenella stercorigallinarum</name>
    <dbReference type="NCBI Taxonomy" id="2840909"/>
    <lineage>
        <taxon>Bacteria</taxon>
        <taxon>Bacillati</taxon>
        <taxon>Bacillota</taxon>
        <taxon>Clostridia</taxon>
        <taxon>Candidatus Pullichristensenella</taxon>
    </lineage>
</organism>
<feature type="transmembrane region" description="Helical" evidence="11">
    <location>
        <begin position="121"/>
        <end position="142"/>
    </location>
</feature>
<feature type="transmembrane region" description="Helical" evidence="11">
    <location>
        <begin position="223"/>
        <end position="246"/>
    </location>
</feature>
<feature type="transmembrane region" description="Helical" evidence="11">
    <location>
        <begin position="57"/>
        <end position="86"/>
    </location>
</feature>
<keyword evidence="4" id="KW-1003">Cell membrane</keyword>
<evidence type="ECO:0000256" key="5">
    <source>
        <dbReference type="ARBA" id="ARBA00022519"/>
    </source>
</evidence>
<comment type="caution">
    <text evidence="12">The sequence shown here is derived from an EMBL/GenBank/DDBJ whole genome shotgun (WGS) entry which is preliminary data.</text>
</comment>
<keyword evidence="5" id="KW-0997">Cell inner membrane</keyword>
<comment type="subcellular location">
    <subcellularLocation>
        <location evidence="1">Cell membrane</location>
        <topology evidence="1">Multi-pass membrane protein</topology>
    </subcellularLocation>
</comment>
<dbReference type="GO" id="GO:0005886">
    <property type="term" value="C:plasma membrane"/>
    <property type="evidence" value="ECO:0007669"/>
    <property type="project" value="UniProtKB-SubCell"/>
</dbReference>
<keyword evidence="6 11" id="KW-0812">Transmembrane</keyword>
<dbReference type="InterPro" id="IPR001851">
    <property type="entry name" value="ABC_transp_permease"/>
</dbReference>
<dbReference type="PANTHER" id="PTHR32196">
    <property type="entry name" value="ABC TRANSPORTER PERMEASE PROTEIN YPHD-RELATED-RELATED"/>
    <property type="match status" value="1"/>
</dbReference>
<evidence type="ECO:0000313" key="12">
    <source>
        <dbReference type="EMBL" id="HIQ82562.1"/>
    </source>
</evidence>
<evidence type="ECO:0000256" key="2">
    <source>
        <dbReference type="ARBA" id="ARBA00011262"/>
    </source>
</evidence>
<reference evidence="12" key="1">
    <citation type="submission" date="2020-10" db="EMBL/GenBank/DDBJ databases">
        <authorList>
            <person name="Gilroy R."/>
        </authorList>
    </citation>
    <scope>NUCLEOTIDE SEQUENCE</scope>
    <source>
        <strain evidence="12">ChiSjej6B24-2974</strain>
    </source>
</reference>
<evidence type="ECO:0000256" key="8">
    <source>
        <dbReference type="ARBA" id="ARBA00023136"/>
    </source>
</evidence>
<evidence type="ECO:0000256" key="6">
    <source>
        <dbReference type="ARBA" id="ARBA00022692"/>
    </source>
</evidence>
<dbReference type="GO" id="GO:0022857">
    <property type="term" value="F:transmembrane transporter activity"/>
    <property type="evidence" value="ECO:0007669"/>
    <property type="project" value="InterPro"/>
</dbReference>
<evidence type="ECO:0000256" key="7">
    <source>
        <dbReference type="ARBA" id="ARBA00022989"/>
    </source>
</evidence>
<proteinExistence type="predicted"/>
<evidence type="ECO:0000256" key="1">
    <source>
        <dbReference type="ARBA" id="ARBA00004651"/>
    </source>
</evidence>
<reference evidence="12" key="2">
    <citation type="journal article" date="2021" name="PeerJ">
        <title>Extensive microbial diversity within the chicken gut microbiome revealed by metagenomics and culture.</title>
        <authorList>
            <person name="Gilroy R."/>
            <person name="Ravi A."/>
            <person name="Getino M."/>
            <person name="Pursley I."/>
            <person name="Horton D.L."/>
            <person name="Alikhan N.F."/>
            <person name="Baker D."/>
            <person name="Gharbi K."/>
            <person name="Hall N."/>
            <person name="Watson M."/>
            <person name="Adriaenssens E.M."/>
            <person name="Foster-Nyarko E."/>
            <person name="Jarju S."/>
            <person name="Secka A."/>
            <person name="Antonio M."/>
            <person name="Oren A."/>
            <person name="Chaudhuri R.R."/>
            <person name="La Ragione R."/>
            <person name="Hildebrand F."/>
            <person name="Pallen M.J."/>
        </authorList>
    </citation>
    <scope>NUCLEOTIDE SEQUENCE</scope>
    <source>
        <strain evidence="12">ChiSjej6B24-2974</strain>
    </source>
</reference>
<evidence type="ECO:0000256" key="11">
    <source>
        <dbReference type="SAM" id="Phobius"/>
    </source>
</evidence>
<dbReference type="AlphaFoldDB" id="A0A9D0ZLT8"/>
<accession>A0A9D0ZLT8</accession>
<evidence type="ECO:0000256" key="4">
    <source>
        <dbReference type="ARBA" id="ARBA00022475"/>
    </source>
</evidence>
<feature type="transmembrane region" description="Helical" evidence="11">
    <location>
        <begin position="171"/>
        <end position="192"/>
    </location>
</feature>
<name>A0A9D0ZLT8_9FIRM</name>
<dbReference type="EMBL" id="DVFZ01000054">
    <property type="protein sequence ID" value="HIQ82562.1"/>
    <property type="molecule type" value="Genomic_DNA"/>
</dbReference>
<protein>
    <recommendedName>
        <fullName evidence="10">Autoinducer 2 import system permease protein LsrC</fullName>
    </recommendedName>
</protein>
<keyword evidence="3" id="KW-0813">Transport</keyword>
<feature type="transmembrane region" description="Helical" evidence="11">
    <location>
        <begin position="20"/>
        <end position="37"/>
    </location>
</feature>
<feature type="transmembrane region" description="Helical" evidence="11">
    <location>
        <begin position="258"/>
        <end position="287"/>
    </location>
</feature>
<feature type="transmembrane region" description="Helical" evidence="11">
    <location>
        <begin position="307"/>
        <end position="327"/>
    </location>
</feature>
<dbReference type="CDD" id="cd06579">
    <property type="entry name" value="TM_PBP1_transp_AraH_like"/>
    <property type="match status" value="1"/>
</dbReference>
<evidence type="ECO:0000256" key="10">
    <source>
        <dbReference type="ARBA" id="ARBA00039382"/>
    </source>
</evidence>
<sequence>MQGRKKGRPLYALLIEHREIPLLAVLVLLLTLVSIRVPGYLGNNYMNILKGGSINMVMAAGMLCVLLVGSIDISVTAILAFAGALCGKLMGMGVIQSTWLMFVLGIGIGAVIGALNGVLMSYGGVISIIVTLGTSYIVRALIPMDWLLGMNKVVPTDLTQGFKDSMVTNTFLGLPYLVWMAVVVTVVVGLFLKYARTGRNLYAVGSNAEAAQVRGVPINRIKVLAHTICGATAGLAGVMWLGYYWAIEKGSATGNEMFTIAACVLGGVSVTGGYGKITGVVIGAVMIATIDSAIPQLGIGNSMITEFIKGILLLFAILLNVILQRVADKQALARRGI</sequence>
<keyword evidence="7 11" id="KW-1133">Transmembrane helix</keyword>
<comment type="function">
    <text evidence="9">Part of the ABC transporter complex LsrABCD involved in autoinducer 2 (AI-2) import. Probably responsible for the translocation of the substrate across the membrane.</text>
</comment>
<keyword evidence="8 11" id="KW-0472">Membrane</keyword>
<evidence type="ECO:0000256" key="3">
    <source>
        <dbReference type="ARBA" id="ARBA00022448"/>
    </source>
</evidence>
<gene>
    <name evidence="12" type="ORF">IAA52_05610</name>
</gene>
<feature type="transmembrane region" description="Helical" evidence="11">
    <location>
        <begin position="98"/>
        <end position="115"/>
    </location>
</feature>
<evidence type="ECO:0000256" key="9">
    <source>
        <dbReference type="ARBA" id="ARBA00025439"/>
    </source>
</evidence>
<evidence type="ECO:0000313" key="13">
    <source>
        <dbReference type="Proteomes" id="UP000824260"/>
    </source>
</evidence>
<dbReference type="PANTHER" id="PTHR32196:SF29">
    <property type="entry name" value="AUTOINDUCER 2 IMPORT SYSTEM PERMEASE PROTEIN LSRC"/>
    <property type="match status" value="1"/>
</dbReference>
<dbReference type="Proteomes" id="UP000824260">
    <property type="component" value="Unassembled WGS sequence"/>
</dbReference>
<comment type="subunit">
    <text evidence="2">The complex is composed of two ATP-binding proteins (LsrA), two transmembrane proteins (LsrC and LsrD) and a solute-binding protein (LsrB).</text>
</comment>